<dbReference type="HOGENOM" id="CLU_3362610_0_0_2"/>
<evidence type="ECO:0000313" key="2">
    <source>
        <dbReference type="Proteomes" id="UP000027093"/>
    </source>
</evidence>
<proteinExistence type="predicted"/>
<keyword evidence="2" id="KW-1185">Reference proteome</keyword>
<protein>
    <submittedName>
        <fullName evidence="1">Uncharacterized protein</fullName>
    </submittedName>
</protein>
<reference evidence="1 2" key="1">
    <citation type="journal article" date="2014" name="Int. J. Syst. Evol. Microbiol.">
        <title>Nitrososphaera viennensis gen. nov., sp. nov., an aerobic and mesophilic, ammonia-oxidizing archaeon from soil and a member of the archaeal phylum Thaumarchaeota.</title>
        <authorList>
            <person name="Stieglmeier M."/>
            <person name="Klingl A."/>
            <person name="Alves R.J."/>
            <person name="Rittmann S.K."/>
            <person name="Melcher M."/>
            <person name="Leisch N."/>
            <person name="Schleper C."/>
        </authorList>
    </citation>
    <scope>NUCLEOTIDE SEQUENCE [LARGE SCALE GENOMIC DNA]</scope>
    <source>
        <strain evidence="1">EN76</strain>
    </source>
</reference>
<name>A0A060HNL4_9ARCH</name>
<gene>
    <name evidence="1" type="ORF">NVIE_027810</name>
</gene>
<dbReference type="AlphaFoldDB" id="A0A060HNL4"/>
<dbReference type="KEGG" id="nvn:NVIE_027810"/>
<evidence type="ECO:0000313" key="1">
    <source>
        <dbReference type="EMBL" id="AIC17058.1"/>
    </source>
</evidence>
<dbReference type="EMBL" id="CP007536">
    <property type="protein sequence ID" value="AIC17058.1"/>
    <property type="molecule type" value="Genomic_DNA"/>
</dbReference>
<sequence length="35" mass="4073">MPAELLLLLLLLLIMMEAPQPRHTVQYARRISKGR</sequence>
<accession>A0A060HNL4</accession>
<dbReference type="Proteomes" id="UP000027093">
    <property type="component" value="Chromosome"/>
</dbReference>
<organism evidence="1 2">
    <name type="scientific">Nitrososphaera viennensis EN76</name>
    <dbReference type="NCBI Taxonomy" id="926571"/>
    <lineage>
        <taxon>Archaea</taxon>
        <taxon>Nitrososphaerota</taxon>
        <taxon>Nitrososphaeria</taxon>
        <taxon>Nitrososphaerales</taxon>
        <taxon>Nitrososphaeraceae</taxon>
        <taxon>Nitrososphaera</taxon>
    </lineage>
</organism>